<dbReference type="GO" id="GO:0006081">
    <property type="term" value="P:aldehyde metabolic process"/>
    <property type="evidence" value="ECO:0007669"/>
    <property type="project" value="InterPro"/>
</dbReference>
<evidence type="ECO:0000256" key="2">
    <source>
        <dbReference type="ARBA" id="ARBA00023002"/>
    </source>
</evidence>
<evidence type="ECO:0000259" key="8">
    <source>
        <dbReference type="Pfam" id="PF00171"/>
    </source>
</evidence>
<dbReference type="PANTHER" id="PTHR43570">
    <property type="entry name" value="ALDEHYDE DEHYDROGENASE"/>
    <property type="match status" value="1"/>
</dbReference>
<comment type="caution">
    <text evidence="9">The sequence shown here is derived from an EMBL/GenBank/DDBJ whole genome shotgun (WGS) entry which is preliminary data.</text>
</comment>
<gene>
    <name evidence="9" type="primary">calB</name>
    <name evidence="9" type="ORF">DSM106044_03590</name>
</gene>
<evidence type="ECO:0000256" key="6">
    <source>
        <dbReference type="PROSITE-ProRule" id="PRU10007"/>
    </source>
</evidence>
<proteinExistence type="inferred from homology"/>
<accession>A0A4U8Q5B9</accession>
<dbReference type="GO" id="GO:0004029">
    <property type="term" value="F:aldehyde dehydrogenase (NAD+) activity"/>
    <property type="evidence" value="ECO:0007669"/>
    <property type="project" value="TreeGrafter"/>
</dbReference>
<evidence type="ECO:0000256" key="3">
    <source>
        <dbReference type="ARBA" id="ARBA00023027"/>
    </source>
</evidence>
<sequence>MSYEKLLHRQRVFFRTGETMDYSYRMNALTALREALVYYKAEIYQALVDDLNKSPYETFISEYGLVLRQITYVERRLKGWMKPRSKAVGITGLPGKAYELVEPYGIVLIISPWNYPLSLTMQPLIGAIAAGNCCIIKPSELSPHTSDVLVKIISRAFPEKYIATVLGGREESEALLEQRFDYIFFTGSTAVGRSIMEKAARHLTPVTLELGGKSPCIVTADADVREAAKNIAYGKIMNSGQVCIAPDYALVDEKVKDQFCGEFAVQCQKMAGDPLTNPKYPRIISRRHFERLLGLMEGVTILSGGRSEPAALKIEPTVLVDVGLDSAVMQEEIFGPLLPVIPYRTLNEAEEFVRAREKPLALYLFTKSSKTEKRVLNKLAFGGACVNDTISHISSDGLAFGGVGQSGMGAYHGIHSFETFSHRKGIYKKYSLFELPMRYQPYGDKINGLLRFLMK</sequence>
<evidence type="ECO:0000256" key="1">
    <source>
        <dbReference type="ARBA" id="ARBA00009986"/>
    </source>
</evidence>
<dbReference type="Gene3D" id="3.40.309.10">
    <property type="entry name" value="Aldehyde Dehydrogenase, Chain A, domain 2"/>
    <property type="match status" value="1"/>
</dbReference>
<evidence type="ECO:0000256" key="7">
    <source>
        <dbReference type="RuleBase" id="RU003345"/>
    </source>
</evidence>
<evidence type="ECO:0000256" key="4">
    <source>
        <dbReference type="PIRNR" id="PIRNR036492"/>
    </source>
</evidence>
<dbReference type="PANTHER" id="PTHR43570:SF16">
    <property type="entry name" value="ALDEHYDE DEHYDROGENASE TYPE III, ISOFORM Q"/>
    <property type="match status" value="1"/>
</dbReference>
<evidence type="ECO:0000313" key="10">
    <source>
        <dbReference type="Proteomes" id="UP000306509"/>
    </source>
</evidence>
<dbReference type="CDD" id="cd07136">
    <property type="entry name" value="ALDH_YwdH-P39616"/>
    <property type="match status" value="1"/>
</dbReference>
<evidence type="ECO:0000313" key="9">
    <source>
        <dbReference type="EMBL" id="TLC99638.1"/>
    </source>
</evidence>
<dbReference type="InterPro" id="IPR012394">
    <property type="entry name" value="Aldehyde_DH_NAD(P)"/>
</dbReference>
<organism evidence="9 10">
    <name type="scientific">Robinsoniella peoriensis</name>
    <dbReference type="NCBI Taxonomy" id="180332"/>
    <lineage>
        <taxon>Bacteria</taxon>
        <taxon>Bacillati</taxon>
        <taxon>Bacillota</taxon>
        <taxon>Clostridia</taxon>
        <taxon>Lachnospirales</taxon>
        <taxon>Lachnospiraceae</taxon>
        <taxon>Robinsoniella</taxon>
    </lineage>
</organism>
<dbReference type="AlphaFoldDB" id="A0A4U8Q5B9"/>
<feature type="active site" evidence="5 6">
    <location>
        <position position="209"/>
    </location>
</feature>
<keyword evidence="3" id="KW-0520">NAD</keyword>
<dbReference type="EMBL" id="QGQD01000068">
    <property type="protein sequence ID" value="TLC99638.1"/>
    <property type="molecule type" value="Genomic_DNA"/>
</dbReference>
<feature type="domain" description="Aldehyde dehydrogenase" evidence="8">
    <location>
        <begin position="15"/>
        <end position="424"/>
    </location>
</feature>
<dbReference type="Gene3D" id="3.40.605.10">
    <property type="entry name" value="Aldehyde Dehydrogenase, Chain A, domain 1"/>
    <property type="match status" value="1"/>
</dbReference>
<dbReference type="InterPro" id="IPR016161">
    <property type="entry name" value="Ald_DH/histidinol_DH"/>
</dbReference>
<name>A0A4U8Q5B9_9FIRM</name>
<dbReference type="InterPro" id="IPR016163">
    <property type="entry name" value="Ald_DH_C"/>
</dbReference>
<comment type="similarity">
    <text evidence="1 4 7">Belongs to the aldehyde dehydrogenase family.</text>
</comment>
<dbReference type="GO" id="GO:0005737">
    <property type="term" value="C:cytoplasm"/>
    <property type="evidence" value="ECO:0007669"/>
    <property type="project" value="TreeGrafter"/>
</dbReference>
<dbReference type="PIRSF" id="PIRSF036492">
    <property type="entry name" value="ALDH"/>
    <property type="match status" value="1"/>
</dbReference>
<dbReference type="FunFam" id="3.40.605.10:FF:000004">
    <property type="entry name" value="Aldehyde dehydrogenase"/>
    <property type="match status" value="1"/>
</dbReference>
<dbReference type="InterPro" id="IPR016162">
    <property type="entry name" value="Ald_DH_N"/>
</dbReference>
<reference evidence="9 10" key="1">
    <citation type="journal article" date="2019" name="Anaerobe">
        <title>Detection of Robinsoniella peoriensis in multiple bone samples of a trauma patient.</title>
        <authorList>
            <person name="Schrottner P."/>
            <person name="Hartwich K."/>
            <person name="Bunk B."/>
            <person name="Schober I."/>
            <person name="Helbig S."/>
            <person name="Rudolph W.W."/>
            <person name="Gunzer F."/>
        </authorList>
    </citation>
    <scope>NUCLEOTIDE SEQUENCE [LARGE SCALE GENOMIC DNA]</scope>
    <source>
        <strain evidence="9 10">DSM 106044</strain>
    </source>
</reference>
<dbReference type="InterPro" id="IPR029510">
    <property type="entry name" value="Ald_DH_CS_GLU"/>
</dbReference>
<dbReference type="InterPro" id="IPR015590">
    <property type="entry name" value="Aldehyde_DH_dom"/>
</dbReference>
<dbReference type="STRING" id="180332.GCA_000797495_02383"/>
<dbReference type="SUPFAM" id="SSF53720">
    <property type="entry name" value="ALDH-like"/>
    <property type="match status" value="1"/>
</dbReference>
<evidence type="ECO:0000256" key="5">
    <source>
        <dbReference type="PIRSR" id="PIRSR036492-1"/>
    </source>
</evidence>
<keyword evidence="10" id="KW-1185">Reference proteome</keyword>
<dbReference type="Proteomes" id="UP000306509">
    <property type="component" value="Unassembled WGS sequence"/>
</dbReference>
<dbReference type="FunFam" id="3.40.309.10:FF:000003">
    <property type="entry name" value="Aldehyde dehydrogenase"/>
    <property type="match status" value="1"/>
</dbReference>
<dbReference type="PROSITE" id="PS00687">
    <property type="entry name" value="ALDEHYDE_DEHYDR_GLU"/>
    <property type="match status" value="1"/>
</dbReference>
<keyword evidence="2 4" id="KW-0560">Oxidoreductase</keyword>
<protein>
    <recommendedName>
        <fullName evidence="4">Aldehyde dehydrogenase</fullName>
    </recommendedName>
</protein>
<dbReference type="Pfam" id="PF00171">
    <property type="entry name" value="Aldedh"/>
    <property type="match status" value="1"/>
</dbReference>
<feature type="active site" evidence="5">
    <location>
        <position position="243"/>
    </location>
</feature>